<sequence length="308" mass="35375">MWRTPPLPSLPPMSARAQGNLLVFHNLVRDEIRQTFLDLNYAKNYNADLLAQPITENDQMIPVLDQLSNLREHVKWMTRDRNTLYTNFTHTLSKVNDLFSTLLGGMKFTCYNDTLRLPLEDFRKQFLSNYDIALHILQKQLVVDTNNEKATLYKNMLWQLTPYIIKFLADAKVESTTPSGHMISQEDVNAFCNGLEALVRQINTFGTTPESIIAAQKSCQANIDENLRLAESLTLSETKLMETEAELEKLQALIHNENPQQFAPSQEFLQLQQEYNQSQNQITTLNIQVNAQNSTIANLKEQMQCYAD</sequence>
<evidence type="ECO:0000256" key="1">
    <source>
        <dbReference type="SAM" id="Coils"/>
    </source>
</evidence>
<gene>
    <name evidence="2" type="ORF">TRFO_30366</name>
</gene>
<evidence type="ECO:0000313" key="2">
    <source>
        <dbReference type="EMBL" id="OHT02482.1"/>
    </source>
</evidence>
<dbReference type="EMBL" id="MLAK01000865">
    <property type="protein sequence ID" value="OHT02482.1"/>
    <property type="molecule type" value="Genomic_DNA"/>
</dbReference>
<feature type="coiled-coil region" evidence="1">
    <location>
        <begin position="233"/>
        <end position="302"/>
    </location>
</feature>
<dbReference type="AlphaFoldDB" id="A0A1J4JUU6"/>
<name>A0A1J4JUU6_9EUKA</name>
<protein>
    <submittedName>
        <fullName evidence="2">Uncharacterized protein</fullName>
    </submittedName>
</protein>
<reference evidence="2" key="1">
    <citation type="submission" date="2016-10" db="EMBL/GenBank/DDBJ databases">
        <authorList>
            <person name="Benchimol M."/>
            <person name="Almeida L.G."/>
            <person name="Vasconcelos A.T."/>
            <person name="Perreira-Neves A."/>
            <person name="Rosa I.A."/>
            <person name="Tasca T."/>
            <person name="Bogo M.R."/>
            <person name="de Souza W."/>
        </authorList>
    </citation>
    <scope>NUCLEOTIDE SEQUENCE [LARGE SCALE GENOMIC DNA]</scope>
    <source>
        <strain evidence="2">K</strain>
    </source>
</reference>
<dbReference type="RefSeq" id="XP_068355618.1">
    <property type="nucleotide sequence ID" value="XM_068507313.1"/>
</dbReference>
<keyword evidence="3" id="KW-1185">Reference proteome</keyword>
<proteinExistence type="predicted"/>
<evidence type="ECO:0000313" key="3">
    <source>
        <dbReference type="Proteomes" id="UP000179807"/>
    </source>
</evidence>
<keyword evidence="1" id="KW-0175">Coiled coil</keyword>
<dbReference type="Proteomes" id="UP000179807">
    <property type="component" value="Unassembled WGS sequence"/>
</dbReference>
<accession>A0A1J4JUU6</accession>
<dbReference type="GeneID" id="94842017"/>
<comment type="caution">
    <text evidence="2">The sequence shown here is derived from an EMBL/GenBank/DDBJ whole genome shotgun (WGS) entry which is preliminary data.</text>
</comment>
<organism evidence="2 3">
    <name type="scientific">Tritrichomonas foetus</name>
    <dbReference type="NCBI Taxonomy" id="1144522"/>
    <lineage>
        <taxon>Eukaryota</taxon>
        <taxon>Metamonada</taxon>
        <taxon>Parabasalia</taxon>
        <taxon>Tritrichomonadida</taxon>
        <taxon>Tritrichomonadidae</taxon>
        <taxon>Tritrichomonas</taxon>
    </lineage>
</organism>
<dbReference type="VEuPathDB" id="TrichDB:TRFO_30366"/>